<dbReference type="Proteomes" id="UP001140949">
    <property type="component" value="Unassembled WGS sequence"/>
</dbReference>
<comment type="caution">
    <text evidence="3">The sequence shown here is derived from an EMBL/GenBank/DDBJ whole genome shotgun (WGS) entry which is preliminary data.</text>
</comment>
<evidence type="ECO:0000256" key="1">
    <source>
        <dbReference type="ARBA" id="ARBA00004496"/>
    </source>
</evidence>
<proteinExistence type="predicted"/>
<dbReference type="InterPro" id="IPR003783">
    <property type="entry name" value="Regulatory_RecX"/>
</dbReference>
<keyword evidence="2" id="KW-0963">Cytoplasm</keyword>
<dbReference type="AlphaFoldDB" id="A0AAX6FAC3"/>
<gene>
    <name evidence="3" type="ORF">M6B38_147410</name>
</gene>
<reference evidence="3" key="1">
    <citation type="journal article" date="2023" name="GigaByte">
        <title>Genome assembly of the bearded iris, Iris pallida Lam.</title>
        <authorList>
            <person name="Bruccoleri R.E."/>
            <person name="Oakeley E.J."/>
            <person name="Faust A.M.E."/>
            <person name="Altorfer M."/>
            <person name="Dessus-Babus S."/>
            <person name="Burckhardt D."/>
            <person name="Oertli M."/>
            <person name="Naumann U."/>
            <person name="Petersen F."/>
            <person name="Wong J."/>
        </authorList>
    </citation>
    <scope>NUCLEOTIDE SEQUENCE</scope>
    <source>
        <strain evidence="3">GSM-AAB239-AS_SAM_17_03QT</strain>
    </source>
</reference>
<reference evidence="3" key="2">
    <citation type="submission" date="2023-04" db="EMBL/GenBank/DDBJ databases">
        <authorList>
            <person name="Bruccoleri R.E."/>
            <person name="Oakeley E.J."/>
            <person name="Faust A.-M."/>
            <person name="Dessus-Babus S."/>
            <person name="Altorfer M."/>
            <person name="Burckhardt D."/>
            <person name="Oertli M."/>
            <person name="Naumann U."/>
            <person name="Petersen F."/>
            <person name="Wong J."/>
        </authorList>
    </citation>
    <scope>NUCLEOTIDE SEQUENCE</scope>
    <source>
        <strain evidence="3">GSM-AAB239-AS_SAM_17_03QT</strain>
        <tissue evidence="3">Leaf</tissue>
    </source>
</reference>
<dbReference type="InterPro" id="IPR036388">
    <property type="entry name" value="WH-like_DNA-bd_sf"/>
</dbReference>
<keyword evidence="4" id="KW-1185">Reference proteome</keyword>
<sequence length="193" mass="21545">MAIFSASRTLQICLHLQYRSLSISSLAHKEQEYSGPVRYVPKNETHVEIPQQSPPLRGNQKKGGVLPKLPAEVEDWSRISPFDAEIAKSNDMYGQIGESLELEDANSSIVESVDAIGRESNFHLDKASNYHDNKITGVLNSKTKQDAEMLAIELLAARAFTEIELQKKLRAKKFPSNIVQSVITDIKRRQGVA</sequence>
<dbReference type="Gene3D" id="1.10.10.10">
    <property type="entry name" value="Winged helix-like DNA-binding domain superfamily/Winged helix DNA-binding domain"/>
    <property type="match status" value="1"/>
</dbReference>
<evidence type="ECO:0000313" key="3">
    <source>
        <dbReference type="EMBL" id="KAJ6813153.1"/>
    </source>
</evidence>
<dbReference type="GO" id="GO:0005737">
    <property type="term" value="C:cytoplasm"/>
    <property type="evidence" value="ECO:0007669"/>
    <property type="project" value="UniProtKB-SubCell"/>
</dbReference>
<evidence type="ECO:0000256" key="2">
    <source>
        <dbReference type="ARBA" id="ARBA00022490"/>
    </source>
</evidence>
<protein>
    <submittedName>
        <fullName evidence="3">Uncharacterized protein</fullName>
    </submittedName>
</protein>
<dbReference type="PANTHER" id="PTHR33602:SF1">
    <property type="entry name" value="REGULATORY PROTEIN RECX FAMILY PROTEIN"/>
    <property type="match status" value="1"/>
</dbReference>
<comment type="subcellular location">
    <subcellularLocation>
        <location evidence="1">Cytoplasm</location>
    </subcellularLocation>
</comment>
<dbReference type="PANTHER" id="PTHR33602">
    <property type="entry name" value="REGULATORY PROTEIN RECX FAMILY PROTEIN"/>
    <property type="match status" value="1"/>
</dbReference>
<name>A0AAX6FAC3_IRIPA</name>
<dbReference type="GO" id="GO:0006282">
    <property type="term" value="P:regulation of DNA repair"/>
    <property type="evidence" value="ECO:0007669"/>
    <property type="project" value="InterPro"/>
</dbReference>
<evidence type="ECO:0000313" key="4">
    <source>
        <dbReference type="Proteomes" id="UP001140949"/>
    </source>
</evidence>
<accession>A0AAX6FAC3</accession>
<dbReference type="EMBL" id="JANAVB010030814">
    <property type="protein sequence ID" value="KAJ6813153.1"/>
    <property type="molecule type" value="Genomic_DNA"/>
</dbReference>
<organism evidence="3 4">
    <name type="scientific">Iris pallida</name>
    <name type="common">Sweet iris</name>
    <dbReference type="NCBI Taxonomy" id="29817"/>
    <lineage>
        <taxon>Eukaryota</taxon>
        <taxon>Viridiplantae</taxon>
        <taxon>Streptophyta</taxon>
        <taxon>Embryophyta</taxon>
        <taxon>Tracheophyta</taxon>
        <taxon>Spermatophyta</taxon>
        <taxon>Magnoliopsida</taxon>
        <taxon>Liliopsida</taxon>
        <taxon>Asparagales</taxon>
        <taxon>Iridaceae</taxon>
        <taxon>Iridoideae</taxon>
        <taxon>Irideae</taxon>
        <taxon>Iris</taxon>
    </lineage>
</organism>